<accession>A0A5P8JUA7</accession>
<gene>
    <name evidence="1" type="ORF">LM010_15170</name>
</gene>
<reference evidence="1 2" key="1">
    <citation type="submission" date="2019-10" db="EMBL/GenBank/DDBJ databases">
        <title>Genome sequencing of Lactobacillus manihotivorans.</title>
        <authorList>
            <person name="Kim K."/>
        </authorList>
    </citation>
    <scope>NUCLEOTIDE SEQUENCE [LARGE SCALE GENOMIC DNA]</scope>
    <source>
        <strain evidence="1 2">LM010</strain>
    </source>
</reference>
<dbReference type="AlphaFoldDB" id="A0A5P8JUA7"/>
<proteinExistence type="predicted"/>
<name>A0A5P8JUA7_9LACO</name>
<dbReference type="Pfam" id="PF03682">
    <property type="entry name" value="UPF0158"/>
    <property type="match status" value="1"/>
</dbReference>
<dbReference type="EMBL" id="CP045068">
    <property type="protein sequence ID" value="QFQ92648.1"/>
    <property type="molecule type" value="Genomic_DNA"/>
</dbReference>
<protein>
    <submittedName>
        <fullName evidence="1">Uncharacterized protein</fullName>
    </submittedName>
</protein>
<organism evidence="1 2">
    <name type="scientific">Lacticaseibacillus manihotivorans</name>
    <dbReference type="NCBI Taxonomy" id="88233"/>
    <lineage>
        <taxon>Bacteria</taxon>
        <taxon>Bacillati</taxon>
        <taxon>Bacillota</taxon>
        <taxon>Bacilli</taxon>
        <taxon>Lactobacillales</taxon>
        <taxon>Lactobacillaceae</taxon>
        <taxon>Lacticaseibacillus</taxon>
    </lineage>
</organism>
<sequence>MVCFNNFCISIPPSLSYQKMVTITGNGGGNMQVKLSDILEGMDFIGDDRGYFYRVKTGTVEMDDEDFFADMEPAFDPETEDVIYLPSQWDINDRQIMFDFVDQLQDNKQIDLLLNRLHGHKPYRRFKDGVLELGIQDAWYAFQAATYRQIALNWARENDLQVIE</sequence>
<dbReference type="Proteomes" id="UP000388452">
    <property type="component" value="Chromosome"/>
</dbReference>
<dbReference type="InterPro" id="IPR005361">
    <property type="entry name" value="UPF0158"/>
</dbReference>
<evidence type="ECO:0000313" key="2">
    <source>
        <dbReference type="Proteomes" id="UP000388452"/>
    </source>
</evidence>
<evidence type="ECO:0000313" key="1">
    <source>
        <dbReference type="EMBL" id="QFQ92648.1"/>
    </source>
</evidence>